<feature type="compositionally biased region" description="Polar residues" evidence="1">
    <location>
        <begin position="260"/>
        <end position="277"/>
    </location>
</feature>
<sequence length="313" mass="34126">MNAQSYLQSFGWTPGSSLGNPLSHLSTSSPSNARLTKRILISAKNNTLGVGRKASNLNHADLWWEKAFDVSLKQLDVTKDTSAISQAEKDKVDNMNLFAELGGGRGFGGTAIAGSSGKSKRVDASGPLYRYFVRGAGLEGTISTTIIATSTAISQTLDVIEESQPRKKRKRDGLATSTDVTMISKAERKAMKAERKILRAERRAAKIERRRLRAERQAAKVANRQLKDEKKAQKSKKTKDDHAISEPGVQSDSGVDLSSDETSTGYAPPSKSNQSKPQKTKHSKTASKDRSLKRDKSKKVNKASSKSRKHIPS</sequence>
<dbReference type="PANTHER" id="PTHR23149:SF33">
    <property type="entry name" value="PROTEIN TMA23"/>
    <property type="match status" value="1"/>
</dbReference>
<dbReference type="AlphaFoldDB" id="A0AAD6J4P6"/>
<feature type="compositionally biased region" description="Basic and acidic residues" evidence="1">
    <location>
        <begin position="225"/>
        <end position="244"/>
    </location>
</feature>
<keyword evidence="3" id="KW-1185">Reference proteome</keyword>
<evidence type="ECO:0000313" key="3">
    <source>
        <dbReference type="Proteomes" id="UP001221413"/>
    </source>
</evidence>
<accession>A0AAD6J4P6</accession>
<dbReference type="InterPro" id="IPR050656">
    <property type="entry name" value="PINX1"/>
</dbReference>
<evidence type="ECO:0000256" key="1">
    <source>
        <dbReference type="SAM" id="MobiDB-lite"/>
    </source>
</evidence>
<gene>
    <name evidence="2" type="ORF">Dda_0685</name>
</gene>
<evidence type="ECO:0000313" key="2">
    <source>
        <dbReference type="EMBL" id="KAJ6264538.1"/>
    </source>
</evidence>
<protein>
    <recommendedName>
        <fullName evidence="4">G-patch domain-containing protein</fullName>
    </recommendedName>
</protein>
<dbReference type="Proteomes" id="UP001221413">
    <property type="component" value="Unassembled WGS sequence"/>
</dbReference>
<reference evidence="2" key="1">
    <citation type="submission" date="2023-01" db="EMBL/GenBank/DDBJ databases">
        <title>The chitinases involved in constricting ring structure development in the nematode-trapping fungus Drechslerella dactyloides.</title>
        <authorList>
            <person name="Wang R."/>
            <person name="Zhang L."/>
            <person name="Tang P."/>
            <person name="Li S."/>
            <person name="Liang L."/>
        </authorList>
    </citation>
    <scope>NUCLEOTIDE SEQUENCE</scope>
    <source>
        <strain evidence="2">YMF1.00031</strain>
    </source>
</reference>
<name>A0AAD6J4P6_DREDA</name>
<organism evidence="2 3">
    <name type="scientific">Drechslerella dactyloides</name>
    <name type="common">Nematode-trapping fungus</name>
    <name type="synonym">Arthrobotrys dactyloides</name>
    <dbReference type="NCBI Taxonomy" id="74499"/>
    <lineage>
        <taxon>Eukaryota</taxon>
        <taxon>Fungi</taxon>
        <taxon>Dikarya</taxon>
        <taxon>Ascomycota</taxon>
        <taxon>Pezizomycotina</taxon>
        <taxon>Orbiliomycetes</taxon>
        <taxon>Orbiliales</taxon>
        <taxon>Orbiliaceae</taxon>
        <taxon>Drechslerella</taxon>
    </lineage>
</organism>
<evidence type="ECO:0008006" key="4">
    <source>
        <dbReference type="Google" id="ProtNLM"/>
    </source>
</evidence>
<proteinExistence type="predicted"/>
<feature type="region of interest" description="Disordered" evidence="1">
    <location>
        <begin position="211"/>
        <end position="313"/>
    </location>
</feature>
<feature type="compositionally biased region" description="Basic residues" evidence="1">
    <location>
        <begin position="295"/>
        <end position="313"/>
    </location>
</feature>
<comment type="caution">
    <text evidence="2">The sequence shown here is derived from an EMBL/GenBank/DDBJ whole genome shotgun (WGS) entry which is preliminary data.</text>
</comment>
<dbReference type="EMBL" id="JAQGDS010000001">
    <property type="protein sequence ID" value="KAJ6264538.1"/>
    <property type="molecule type" value="Genomic_DNA"/>
</dbReference>
<dbReference type="PANTHER" id="PTHR23149">
    <property type="entry name" value="G PATCH DOMAIN CONTAINING PROTEIN"/>
    <property type="match status" value="1"/>
</dbReference>